<name>A0A5B6WVG7_9ROSI</name>
<dbReference type="OrthoDB" id="26525at2759"/>
<accession>A0A5B6WVG7</accession>
<dbReference type="EMBL" id="SMMG02000001">
    <property type="protein sequence ID" value="KAA3485929.1"/>
    <property type="molecule type" value="Genomic_DNA"/>
</dbReference>
<keyword evidence="2" id="KW-0812">Transmembrane</keyword>
<keyword evidence="2" id="KW-0472">Membrane</keyword>
<keyword evidence="4" id="KW-1185">Reference proteome</keyword>
<dbReference type="Proteomes" id="UP000325315">
    <property type="component" value="Unassembled WGS sequence"/>
</dbReference>
<keyword evidence="2" id="KW-1133">Transmembrane helix</keyword>
<proteinExistence type="predicted"/>
<evidence type="ECO:0000313" key="3">
    <source>
        <dbReference type="EMBL" id="KAA3485929.1"/>
    </source>
</evidence>
<evidence type="ECO:0000313" key="4">
    <source>
        <dbReference type="Proteomes" id="UP000325315"/>
    </source>
</evidence>
<protein>
    <submittedName>
        <fullName evidence="3">Vacuolar calcium ion transporter</fullName>
    </submittedName>
</protein>
<evidence type="ECO:0000256" key="2">
    <source>
        <dbReference type="SAM" id="Phobius"/>
    </source>
</evidence>
<comment type="caution">
    <text evidence="3">The sequence shown here is derived from an EMBL/GenBank/DDBJ whole genome shotgun (WGS) entry which is preliminary data.</text>
</comment>
<organism evidence="3 4">
    <name type="scientific">Gossypium australe</name>
    <dbReference type="NCBI Taxonomy" id="47621"/>
    <lineage>
        <taxon>Eukaryota</taxon>
        <taxon>Viridiplantae</taxon>
        <taxon>Streptophyta</taxon>
        <taxon>Embryophyta</taxon>
        <taxon>Tracheophyta</taxon>
        <taxon>Spermatophyta</taxon>
        <taxon>Magnoliopsida</taxon>
        <taxon>eudicotyledons</taxon>
        <taxon>Gunneridae</taxon>
        <taxon>Pentapetalae</taxon>
        <taxon>rosids</taxon>
        <taxon>malvids</taxon>
        <taxon>Malvales</taxon>
        <taxon>Malvaceae</taxon>
        <taxon>Malvoideae</taxon>
        <taxon>Gossypium</taxon>
    </lineage>
</organism>
<gene>
    <name evidence="3" type="ORF">EPI10_029896</name>
</gene>
<evidence type="ECO:0000256" key="1">
    <source>
        <dbReference type="SAM" id="MobiDB-lite"/>
    </source>
</evidence>
<sequence>MPKTGPFSPYSKPLRRPNLRHPVMNEGGNSVPLSTPKAATEKALRHRTYGAQVLVESRWRRVTTTACRGQVVADVRHPRCGAPRLLFNRASVSGLSGIAETAQDQVSIGMGLLAGSTVMLLTVIWGSCVVVGRCDLCDSVAVDGTTTKRFHLTEIGVSTDIPHGHIHQSSSFPTFVTALLCEFLQFCIFCFFCFCIFLSFTAKQNDVCSFSRVFDQKCKQNATLLCLILKLLHSPSQKIVSV</sequence>
<dbReference type="AlphaFoldDB" id="A0A5B6WVG7"/>
<feature type="transmembrane region" description="Helical" evidence="2">
    <location>
        <begin position="183"/>
        <end position="202"/>
    </location>
</feature>
<reference evidence="4" key="1">
    <citation type="journal article" date="2019" name="Plant Biotechnol. J.">
        <title>Genome sequencing of the Australian wild diploid species Gossypium australe highlights disease resistance and delayed gland morphogenesis.</title>
        <authorList>
            <person name="Cai Y."/>
            <person name="Cai X."/>
            <person name="Wang Q."/>
            <person name="Wang P."/>
            <person name="Zhang Y."/>
            <person name="Cai C."/>
            <person name="Xu Y."/>
            <person name="Wang K."/>
            <person name="Zhou Z."/>
            <person name="Wang C."/>
            <person name="Geng S."/>
            <person name="Li B."/>
            <person name="Dong Q."/>
            <person name="Hou Y."/>
            <person name="Wang H."/>
            <person name="Ai P."/>
            <person name="Liu Z."/>
            <person name="Yi F."/>
            <person name="Sun M."/>
            <person name="An G."/>
            <person name="Cheng J."/>
            <person name="Zhang Y."/>
            <person name="Shi Q."/>
            <person name="Xie Y."/>
            <person name="Shi X."/>
            <person name="Chang Y."/>
            <person name="Huang F."/>
            <person name="Chen Y."/>
            <person name="Hong S."/>
            <person name="Mi L."/>
            <person name="Sun Q."/>
            <person name="Zhang L."/>
            <person name="Zhou B."/>
            <person name="Peng R."/>
            <person name="Zhang X."/>
            <person name="Liu F."/>
        </authorList>
    </citation>
    <scope>NUCLEOTIDE SEQUENCE [LARGE SCALE GENOMIC DNA]</scope>
    <source>
        <strain evidence="4">cv. PA1801</strain>
    </source>
</reference>
<feature type="region of interest" description="Disordered" evidence="1">
    <location>
        <begin position="1"/>
        <end position="36"/>
    </location>
</feature>